<proteinExistence type="predicted"/>
<protein>
    <submittedName>
        <fullName evidence="2">Uncharacterized protein</fullName>
    </submittedName>
</protein>
<feature type="region of interest" description="Disordered" evidence="1">
    <location>
        <begin position="196"/>
        <end position="248"/>
    </location>
</feature>
<name>A0A176VYE7_MARPO</name>
<comment type="caution">
    <text evidence="2">The sequence shown here is derived from an EMBL/GenBank/DDBJ whole genome shotgun (WGS) entry which is preliminary data.</text>
</comment>
<gene>
    <name evidence="2" type="ORF">AXG93_2931s1490</name>
</gene>
<dbReference type="EMBL" id="LVLJ01002458">
    <property type="protein sequence ID" value="OAE24906.1"/>
    <property type="molecule type" value="Genomic_DNA"/>
</dbReference>
<evidence type="ECO:0000313" key="2">
    <source>
        <dbReference type="EMBL" id="OAE24906.1"/>
    </source>
</evidence>
<dbReference type="Proteomes" id="UP000077202">
    <property type="component" value="Unassembled WGS sequence"/>
</dbReference>
<organism evidence="2 3">
    <name type="scientific">Marchantia polymorpha subsp. ruderalis</name>
    <dbReference type="NCBI Taxonomy" id="1480154"/>
    <lineage>
        <taxon>Eukaryota</taxon>
        <taxon>Viridiplantae</taxon>
        <taxon>Streptophyta</taxon>
        <taxon>Embryophyta</taxon>
        <taxon>Marchantiophyta</taxon>
        <taxon>Marchantiopsida</taxon>
        <taxon>Marchantiidae</taxon>
        <taxon>Marchantiales</taxon>
        <taxon>Marchantiaceae</taxon>
        <taxon>Marchantia</taxon>
    </lineage>
</organism>
<keyword evidence="3" id="KW-1185">Reference proteome</keyword>
<sequence>MSPVWEEKLSSDSRCSRGLKTTHDVGPNHQSTCTEELLEPFAEQWVADEALASSRARALCLFYDDVFSETHWLHPLQPQGVFEMADDPRRATNITILTGVFGVGLVLDVTTGYRAGQGKARQGEARDKARVELSSSDVFEVPGPCIRRPERANGALSSFTAGGLYLEPGMEPRGKVPARHRLPKVDPRCLEPRVRVSPPKLRRITPALPVPPVGQDGLRRDPHPPSWSQPEAEQSLELTSERAYVAEG</sequence>
<evidence type="ECO:0000313" key="3">
    <source>
        <dbReference type="Proteomes" id="UP000077202"/>
    </source>
</evidence>
<accession>A0A176VYE7</accession>
<dbReference type="AlphaFoldDB" id="A0A176VYE7"/>
<reference evidence="2" key="1">
    <citation type="submission" date="2016-03" db="EMBL/GenBank/DDBJ databases">
        <title>Mechanisms controlling the formation of the plant cell surface in tip-growing cells are functionally conserved among land plants.</title>
        <authorList>
            <person name="Honkanen S."/>
            <person name="Jones V.A."/>
            <person name="Morieri G."/>
            <person name="Champion C."/>
            <person name="Hetherington A.J."/>
            <person name="Kelly S."/>
            <person name="Saint-Marcoux D."/>
            <person name="Proust H."/>
            <person name="Prescott H."/>
            <person name="Dolan L."/>
        </authorList>
    </citation>
    <scope>NUCLEOTIDE SEQUENCE [LARGE SCALE GENOMIC DNA]</scope>
    <source>
        <tissue evidence="2">Whole gametophyte</tissue>
    </source>
</reference>
<evidence type="ECO:0000256" key="1">
    <source>
        <dbReference type="SAM" id="MobiDB-lite"/>
    </source>
</evidence>
<feature type="compositionally biased region" description="Polar residues" evidence="1">
    <location>
        <begin position="226"/>
        <end position="238"/>
    </location>
</feature>